<organism evidence="1 2">
    <name type="scientific">Hydrogenophaga taeniospiralis CCUG 15921</name>
    <dbReference type="NCBI Taxonomy" id="1281780"/>
    <lineage>
        <taxon>Bacteria</taxon>
        <taxon>Pseudomonadati</taxon>
        <taxon>Pseudomonadota</taxon>
        <taxon>Betaproteobacteria</taxon>
        <taxon>Burkholderiales</taxon>
        <taxon>Comamonadaceae</taxon>
        <taxon>Hydrogenophaga</taxon>
    </lineage>
</organism>
<sequence length="298" mass="32538">MEATLDRLAPWLPGAVAAARVALVSQLGPVGRSVWPEVAWRFSRLTNTGLPIEFAWSSRETALRYTVEVAPPEAPDPERLHLAARQLDWPHDPQPALAPWQALQQDQTLRFGAWLGVRFSSADRATKLYIDVPPGAALPSALVAAHPWLRSPSLHWRMAGLNADRSLELYAQSADLDRHRLLDLCQGFFGTPAPGTALSRHLDLLCGGQDLPRPSGLSVVFDGDLRPRALTWFCFAKAVFRDDEQVRQTLLCAVSGAPAEIYAALSAAPPDGRWRHGMVGAGVDASASHWLQCGLRPT</sequence>
<dbReference type="Proteomes" id="UP001152876">
    <property type="component" value="Unassembled WGS sequence"/>
</dbReference>
<evidence type="ECO:0000313" key="2">
    <source>
        <dbReference type="Proteomes" id="UP001152876"/>
    </source>
</evidence>
<proteinExistence type="predicted"/>
<reference evidence="1" key="1">
    <citation type="submission" date="2013-01" db="EMBL/GenBank/DDBJ databases">
        <title>Genome draft of Hydrogenophaga taeniospiralis 2K1.</title>
        <authorList>
            <person name="Gomila M."/>
            <person name="Lalucat J."/>
        </authorList>
    </citation>
    <scope>NUCLEOTIDE SEQUENCE</scope>
    <source>
        <strain evidence="1">CCUG 15921</strain>
    </source>
</reference>
<protein>
    <submittedName>
        <fullName evidence="1">AfsR-like transcriptional regulator</fullName>
    </submittedName>
</protein>
<accession>A0A9X4P3E2</accession>
<dbReference type="AlphaFoldDB" id="A0A9X4P3E2"/>
<keyword evidence="2" id="KW-1185">Reference proteome</keyword>
<comment type="caution">
    <text evidence="1">The sequence shown here is derived from an EMBL/GenBank/DDBJ whole genome shotgun (WGS) entry which is preliminary data.</text>
</comment>
<dbReference type="EMBL" id="AOGK01000006">
    <property type="protein sequence ID" value="MDG5975418.1"/>
    <property type="molecule type" value="Genomic_DNA"/>
</dbReference>
<name>A0A9X4P3E2_9BURK</name>
<evidence type="ECO:0000313" key="1">
    <source>
        <dbReference type="EMBL" id="MDG5975418.1"/>
    </source>
</evidence>
<gene>
    <name evidence="1" type="ORF">H010_09171</name>
</gene>